<evidence type="ECO:0000256" key="1">
    <source>
        <dbReference type="SAM" id="Phobius"/>
    </source>
</evidence>
<keyword evidence="3" id="KW-1185">Reference proteome</keyword>
<feature type="transmembrane region" description="Helical" evidence="1">
    <location>
        <begin position="308"/>
        <end position="332"/>
    </location>
</feature>
<feature type="transmembrane region" description="Helical" evidence="1">
    <location>
        <begin position="352"/>
        <end position="380"/>
    </location>
</feature>
<evidence type="ECO:0000313" key="2">
    <source>
        <dbReference type="EMBL" id="EQC40865.1"/>
    </source>
</evidence>
<dbReference type="InParanoid" id="T0R3D6"/>
<proteinExistence type="predicted"/>
<dbReference type="OrthoDB" id="78897at2759"/>
<keyword evidence="1" id="KW-1133">Transmembrane helix</keyword>
<dbReference type="RefSeq" id="XP_008605709.1">
    <property type="nucleotide sequence ID" value="XM_008607487.1"/>
</dbReference>
<accession>T0R3D6</accession>
<reference evidence="2 3" key="1">
    <citation type="submission" date="2012-04" db="EMBL/GenBank/DDBJ databases">
        <title>The Genome Sequence of Saprolegnia declina VS20.</title>
        <authorList>
            <consortium name="The Broad Institute Genome Sequencing Platform"/>
            <person name="Russ C."/>
            <person name="Nusbaum C."/>
            <person name="Tyler B."/>
            <person name="van West P."/>
            <person name="Dieguez-Uribeondo J."/>
            <person name="de Bruijn I."/>
            <person name="Tripathy S."/>
            <person name="Jiang R."/>
            <person name="Young S.K."/>
            <person name="Zeng Q."/>
            <person name="Gargeya S."/>
            <person name="Fitzgerald M."/>
            <person name="Haas B."/>
            <person name="Abouelleil A."/>
            <person name="Alvarado L."/>
            <person name="Arachchi H.M."/>
            <person name="Berlin A."/>
            <person name="Chapman S.B."/>
            <person name="Goldberg J."/>
            <person name="Griggs A."/>
            <person name="Gujja S."/>
            <person name="Hansen M."/>
            <person name="Howarth C."/>
            <person name="Imamovic A."/>
            <person name="Larimer J."/>
            <person name="McCowen C."/>
            <person name="Montmayeur A."/>
            <person name="Murphy C."/>
            <person name="Neiman D."/>
            <person name="Pearson M."/>
            <person name="Priest M."/>
            <person name="Roberts A."/>
            <person name="Saif S."/>
            <person name="Shea T."/>
            <person name="Sisk P."/>
            <person name="Sykes S."/>
            <person name="Wortman J."/>
            <person name="Nusbaum C."/>
            <person name="Birren B."/>
        </authorList>
    </citation>
    <scope>NUCLEOTIDE SEQUENCE [LARGE SCALE GENOMIC DNA]</scope>
    <source>
        <strain evidence="2 3">VS20</strain>
    </source>
</reference>
<feature type="transmembrane region" description="Helical" evidence="1">
    <location>
        <begin position="279"/>
        <end position="302"/>
    </location>
</feature>
<gene>
    <name evidence="2" type="ORF">SDRG_01931</name>
</gene>
<protein>
    <submittedName>
        <fullName evidence="2">Uncharacterized protein</fullName>
    </submittedName>
</protein>
<keyword evidence="1" id="KW-0472">Membrane</keyword>
<dbReference type="GeneID" id="19942658"/>
<dbReference type="VEuPathDB" id="FungiDB:SDRG_01931"/>
<feature type="transmembrane region" description="Helical" evidence="1">
    <location>
        <begin position="212"/>
        <end position="233"/>
    </location>
</feature>
<evidence type="ECO:0000313" key="3">
    <source>
        <dbReference type="Proteomes" id="UP000030762"/>
    </source>
</evidence>
<organism evidence="2 3">
    <name type="scientific">Saprolegnia diclina (strain VS20)</name>
    <dbReference type="NCBI Taxonomy" id="1156394"/>
    <lineage>
        <taxon>Eukaryota</taxon>
        <taxon>Sar</taxon>
        <taxon>Stramenopiles</taxon>
        <taxon>Oomycota</taxon>
        <taxon>Saprolegniomycetes</taxon>
        <taxon>Saprolegniales</taxon>
        <taxon>Saprolegniaceae</taxon>
        <taxon>Saprolegnia</taxon>
    </lineage>
</organism>
<dbReference type="EMBL" id="JH767135">
    <property type="protein sequence ID" value="EQC40865.1"/>
    <property type="molecule type" value="Genomic_DNA"/>
</dbReference>
<dbReference type="AlphaFoldDB" id="T0R3D6"/>
<feature type="transmembrane region" description="Helical" evidence="1">
    <location>
        <begin position="395"/>
        <end position="415"/>
    </location>
</feature>
<keyword evidence="1" id="KW-0812">Transmembrane</keyword>
<sequence>MPSSSVRVSPSVQSCALATRPPYVVTWNRVSIATSLFMLLNITLMPLKAYISEAFPWQGARAPVAAWDTTSAYDIAYLNLTLDLVSSTGLANRPAFYRNVTLRTDVFRTLLDMRDMAPVTDCLSFLYSKPGVLFYAPSYQDVLCAFAAADHRNASDAMRWHKRGACQCVTLLSFVVAQGCVWLTSGDDIASSAPTTSVFTLTFTVQLPKFHYWLWFKFVYRVGLIGFVVWMSYSRYYRFCGELRHIVKHHGHMVPRPSRDWSFEIVMGDPTSIVLRDPVVCTLFSIDVWLSIEYVGIAAIRATQISDVYYLFIAFLYFSRTVWFAYLALCLVGKVLKKWRKEHCFIEVDKTLMAMGVTFFAIPLLYVQANTPLVGLYFWLFRVLAMTDPEHQQEVALGCIAISIMIGSIPLVYGFGRRRSRTSTDAHHVSSALLPLPSGVVQPARRATSYASQLYNGFKERTLFRLVRCFVPEHGDVVESGGSIYEAFAANPRYKQYPTLGQRGVDCFLVCKKDGAATHVVRLSLGSCLDRQLEDASIAITDDTTADDPVAVFHSIMPVSGAGTRRFQLQRGFTDSAWFM</sequence>
<name>T0R3D6_SAPDV</name>
<dbReference type="Proteomes" id="UP000030762">
    <property type="component" value="Unassembled WGS sequence"/>
</dbReference>